<evidence type="ECO:0008006" key="4">
    <source>
        <dbReference type="Google" id="ProtNLM"/>
    </source>
</evidence>
<dbReference type="Proteomes" id="UP000001235">
    <property type="component" value="Chromosome"/>
</dbReference>
<dbReference type="HOGENOM" id="CLU_155186_0_0_4"/>
<organism evidence="2 3">
    <name type="scientific">Gallionella capsiferriformans (strain ES-2)</name>
    <name type="common">Gallionella ferruginea capsiferriformans (strain ES-2)</name>
    <dbReference type="NCBI Taxonomy" id="395494"/>
    <lineage>
        <taxon>Bacteria</taxon>
        <taxon>Pseudomonadati</taxon>
        <taxon>Pseudomonadota</taxon>
        <taxon>Betaproteobacteria</taxon>
        <taxon>Nitrosomonadales</taxon>
        <taxon>Gallionellaceae</taxon>
        <taxon>Gallionella</taxon>
    </lineage>
</organism>
<reference evidence="2 3" key="1">
    <citation type="submission" date="2010-08" db="EMBL/GenBank/DDBJ databases">
        <title>Complete sequence of Gallionella capsiferriformans ES-2.</title>
        <authorList>
            <consortium name="US DOE Joint Genome Institute"/>
            <person name="Lucas S."/>
            <person name="Copeland A."/>
            <person name="Lapidus A."/>
            <person name="Cheng J.-F."/>
            <person name="Bruce D."/>
            <person name="Goodwin L."/>
            <person name="Pitluck S."/>
            <person name="Chertkov O."/>
            <person name="Davenport K.W."/>
            <person name="Detter J.C."/>
            <person name="Han C."/>
            <person name="Tapia R."/>
            <person name="Land M."/>
            <person name="Hauser L."/>
            <person name="Chang Y.-J."/>
            <person name="Jeffries C."/>
            <person name="Kyrpides N."/>
            <person name="Ivanova N."/>
            <person name="Mikhailova N."/>
            <person name="Shelobolina E.S."/>
            <person name="Picardal F."/>
            <person name="Roden E."/>
            <person name="Emerson D."/>
            <person name="Woyke T."/>
        </authorList>
    </citation>
    <scope>NUCLEOTIDE SEQUENCE [LARGE SCALE GENOMIC DNA]</scope>
    <source>
        <strain evidence="2 3">ES-2</strain>
    </source>
</reference>
<feature type="chain" id="PRO_5003128134" description="Lipoprotein" evidence="1">
    <location>
        <begin position="23"/>
        <end position="134"/>
    </location>
</feature>
<gene>
    <name evidence="2" type="ordered locus">Galf_0938</name>
</gene>
<proteinExistence type="predicted"/>
<evidence type="ECO:0000256" key="1">
    <source>
        <dbReference type="SAM" id="SignalP"/>
    </source>
</evidence>
<dbReference type="AlphaFoldDB" id="D9SEJ4"/>
<dbReference type="EMBL" id="CP002159">
    <property type="protein sequence ID" value="ADL54970.1"/>
    <property type="molecule type" value="Genomic_DNA"/>
</dbReference>
<accession>D9SEJ4</accession>
<evidence type="ECO:0000313" key="2">
    <source>
        <dbReference type="EMBL" id="ADL54970.1"/>
    </source>
</evidence>
<feature type="signal peptide" evidence="1">
    <location>
        <begin position="1"/>
        <end position="22"/>
    </location>
</feature>
<keyword evidence="1" id="KW-0732">Signal</keyword>
<protein>
    <recommendedName>
        <fullName evidence="4">Lipoprotein</fullName>
    </recommendedName>
</protein>
<keyword evidence="3" id="KW-1185">Reference proteome</keyword>
<dbReference type="STRING" id="395494.Galf_0938"/>
<dbReference type="RefSeq" id="WP_013292910.1">
    <property type="nucleotide sequence ID" value="NC_014394.1"/>
</dbReference>
<name>D9SEJ4_GALCS</name>
<dbReference type="KEGG" id="gca:Galf_0938"/>
<dbReference type="eggNOG" id="ENOG5032PD7">
    <property type="taxonomic scope" value="Bacteria"/>
</dbReference>
<evidence type="ECO:0000313" key="3">
    <source>
        <dbReference type="Proteomes" id="UP000001235"/>
    </source>
</evidence>
<dbReference type="OrthoDB" id="8548718at2"/>
<sequence length="134" mass="14003" precursor="true">MITPKHIIATAVFGLFATTASAAESYSVKALLMQALSAPDGKARGVVAGKEADAIHSATGASEPVRAEVSTLKRFKQEGCSRLAVKLIQPNTPTKSGAKTDFALNYELNLCQNGMPPTEGMDLGEVSKIMGGHN</sequence>